<feature type="compositionally biased region" description="Polar residues" evidence="1">
    <location>
        <begin position="60"/>
        <end position="75"/>
    </location>
</feature>
<dbReference type="Pfam" id="PF14695">
    <property type="entry name" value="LINES_C"/>
    <property type="match status" value="1"/>
</dbReference>
<organism evidence="4 5">
    <name type="scientific">Euphydryas editha</name>
    <name type="common">Edith's checkerspot</name>
    <dbReference type="NCBI Taxonomy" id="104508"/>
    <lineage>
        <taxon>Eukaryota</taxon>
        <taxon>Metazoa</taxon>
        <taxon>Ecdysozoa</taxon>
        <taxon>Arthropoda</taxon>
        <taxon>Hexapoda</taxon>
        <taxon>Insecta</taxon>
        <taxon>Pterygota</taxon>
        <taxon>Neoptera</taxon>
        <taxon>Endopterygota</taxon>
        <taxon>Lepidoptera</taxon>
        <taxon>Glossata</taxon>
        <taxon>Ditrysia</taxon>
        <taxon>Papilionoidea</taxon>
        <taxon>Nymphalidae</taxon>
        <taxon>Nymphalinae</taxon>
        <taxon>Euphydryas</taxon>
    </lineage>
</organism>
<dbReference type="InterPro" id="IPR032794">
    <property type="entry name" value="LINES_N"/>
</dbReference>
<feature type="compositionally biased region" description="Low complexity" evidence="1">
    <location>
        <begin position="303"/>
        <end position="325"/>
    </location>
</feature>
<protein>
    <recommendedName>
        <fullName evidence="6">Protein lines</fullName>
    </recommendedName>
</protein>
<proteinExistence type="predicted"/>
<evidence type="ECO:0000256" key="1">
    <source>
        <dbReference type="SAM" id="MobiDB-lite"/>
    </source>
</evidence>
<dbReference type="Pfam" id="PF14694">
    <property type="entry name" value="LINES_N"/>
    <property type="match status" value="1"/>
</dbReference>
<dbReference type="PANTHER" id="PTHR16057">
    <property type="entry name" value="WINS1, 2 PROTEIN"/>
    <property type="match status" value="1"/>
</dbReference>
<dbReference type="PANTHER" id="PTHR16057:SF1">
    <property type="entry name" value="PROTEIN LINES HOMOLOG 1"/>
    <property type="match status" value="1"/>
</dbReference>
<dbReference type="AlphaFoldDB" id="A0AAU9UHM1"/>
<dbReference type="InterPro" id="IPR024875">
    <property type="entry name" value="Protein_Lines"/>
</dbReference>
<dbReference type="InterPro" id="IPR029415">
    <property type="entry name" value="Lines_C"/>
</dbReference>
<feature type="domain" description="Protein Lines N-terminal" evidence="2">
    <location>
        <begin position="396"/>
        <end position="764"/>
    </location>
</feature>
<evidence type="ECO:0000313" key="5">
    <source>
        <dbReference type="Proteomes" id="UP001153954"/>
    </source>
</evidence>
<evidence type="ECO:0000259" key="3">
    <source>
        <dbReference type="Pfam" id="PF14695"/>
    </source>
</evidence>
<dbReference type="Proteomes" id="UP001153954">
    <property type="component" value="Unassembled WGS sequence"/>
</dbReference>
<accession>A0AAU9UHM1</accession>
<keyword evidence="5" id="KW-1185">Reference proteome</keyword>
<evidence type="ECO:0000259" key="2">
    <source>
        <dbReference type="Pfam" id="PF14694"/>
    </source>
</evidence>
<evidence type="ECO:0008006" key="6">
    <source>
        <dbReference type="Google" id="ProtNLM"/>
    </source>
</evidence>
<evidence type="ECO:0000313" key="4">
    <source>
        <dbReference type="EMBL" id="CAH2098663.1"/>
    </source>
</evidence>
<name>A0AAU9UHM1_EUPED</name>
<sequence length="822" mass="92864">MVLRGQVCFPTSDEGMASGQPVKKKQRIDGPDIDDGSDRSAEEILTDIYDSGTPPVDTSGEYTTRNGESPDSGTVSEDAVDCSTILRLPNGNNVGTIPSSSNNIAPWTTADDKLLTELRILQNALVGQCLCGFNENSLSQLFDRRLHIASWPMTCSLTYLSTMQLMFDIYLKQNTTGTICSRLMYACDIFVRNRNDWITEVVELSEHKSKFITFVACRVLASFLIVSKDTVDENWLHQITENIYLFDRINRITVQKINFSLDIIKRIVEWKDVEQHPLEDSSYVNTAGTVQVHDENPFRSNPSGSNSNISQTPSSSNSRSDNLHSAFSNLQTHSATVPSTSSGEKSDNSKATQFKLSEPVLKFPPDQPISGIEQAQSPEPPQSRIERVNEHGCMTVVLTDSESFDTSHIKCLTIKTLEHHWPILVKNMKLLLLRYLNLSNAENCILTFFSLWENIISVKANLSVIDTKPFYAHLQGFVDLLRNTMLPSLIYTHILSLFNEVLCYGSTLALQDILPEEICCLAHSIVRYVKDFRLLSEVRVQSSRSSFGFLGPDCTVITDYSLGPEVGPLSSSIQLVDQSYGEDENDGSSPTHNEVDKTMLQRMSLLVLKSVAVTVKEMRCDSSDSSIDSSDYNAIQDMQIVERSIRDVLKKLDVFIRNRFEFHPETPFTKMLIHLFSEQDDYLIESMVCTLDITVGIVYRNSMYPDLIPMLNPINSFIEFLKVVSHDSDVLLDYLVSNETCFLLYLLRFLKYVRRNWPKFIETCQQADSGGVRGLDDTMRVLIRLRLQISRLVSKSLFPYNISPVLRLLEVCESLYEGNEFS</sequence>
<feature type="compositionally biased region" description="Polar residues" evidence="1">
    <location>
        <begin position="326"/>
        <end position="355"/>
    </location>
</feature>
<comment type="caution">
    <text evidence="4">The sequence shown here is derived from an EMBL/GenBank/DDBJ whole genome shotgun (WGS) entry which is preliminary data.</text>
</comment>
<gene>
    <name evidence="4" type="ORF">EEDITHA_LOCUS13759</name>
</gene>
<feature type="region of interest" description="Disordered" evidence="1">
    <location>
        <begin position="1"/>
        <end position="76"/>
    </location>
</feature>
<feature type="region of interest" description="Disordered" evidence="1">
    <location>
        <begin position="293"/>
        <end position="357"/>
    </location>
</feature>
<reference evidence="4" key="1">
    <citation type="submission" date="2022-03" db="EMBL/GenBank/DDBJ databases">
        <authorList>
            <person name="Tunstrom K."/>
        </authorList>
    </citation>
    <scope>NUCLEOTIDE SEQUENCE</scope>
</reference>
<dbReference type="EMBL" id="CAKOGL010000020">
    <property type="protein sequence ID" value="CAH2098663.1"/>
    <property type="molecule type" value="Genomic_DNA"/>
</dbReference>
<feature type="domain" description="Protein Lines C-terminal" evidence="3">
    <location>
        <begin position="778"/>
        <end position="814"/>
    </location>
</feature>